<comment type="similarity">
    <text evidence="4">Belongs to the IspD/TarI cytidylyltransferase family. IspD subfamily.</text>
</comment>
<keyword evidence="1 4" id="KW-0808">Transferase</keyword>
<dbReference type="InterPro" id="IPR001228">
    <property type="entry name" value="IspD"/>
</dbReference>
<organism evidence="5 6">
    <name type="scientific">Ruminococcus bovis</name>
    <dbReference type="NCBI Taxonomy" id="2564099"/>
    <lineage>
        <taxon>Bacteria</taxon>
        <taxon>Bacillati</taxon>
        <taxon>Bacillota</taxon>
        <taxon>Clostridia</taxon>
        <taxon>Eubacteriales</taxon>
        <taxon>Oscillospiraceae</taxon>
        <taxon>Ruminococcus</taxon>
    </lineage>
</organism>
<dbReference type="SUPFAM" id="SSF53448">
    <property type="entry name" value="Nucleotide-diphospho-sugar transferases"/>
    <property type="match status" value="1"/>
</dbReference>
<feature type="site" description="Positions MEP for the nucleophilic attack" evidence="4">
    <location>
        <position position="233"/>
    </location>
</feature>
<dbReference type="InterPro" id="IPR029044">
    <property type="entry name" value="Nucleotide-diphossugar_trans"/>
</dbReference>
<dbReference type="FunFam" id="3.90.550.10:FF:000003">
    <property type="entry name" value="2-C-methyl-D-erythritol 4-phosphate cytidylyltransferase"/>
    <property type="match status" value="1"/>
</dbReference>
<protein>
    <recommendedName>
        <fullName evidence="4">2-C-methyl-D-erythritol 4-phosphate cytidylyltransferase</fullName>
        <ecNumber evidence="4">2.7.7.60</ecNumber>
    </recommendedName>
    <alternativeName>
        <fullName evidence="4">4-diphosphocytidyl-2C-methyl-D-erythritol synthase</fullName>
    </alternativeName>
    <alternativeName>
        <fullName evidence="4">MEP cytidylyltransferase</fullName>
        <shortName evidence="4">MCT</shortName>
    </alternativeName>
</protein>
<feature type="site" description="Transition state stabilizer" evidence="4">
    <location>
        <position position="38"/>
    </location>
</feature>
<gene>
    <name evidence="4 5" type="primary">ispD</name>
    <name evidence="5" type="ORF">E5Z56_08170</name>
</gene>
<dbReference type="EMBL" id="CP039381">
    <property type="protein sequence ID" value="QCT07334.1"/>
    <property type="molecule type" value="Genomic_DNA"/>
</dbReference>
<dbReference type="NCBIfam" id="TIGR00453">
    <property type="entry name" value="ispD"/>
    <property type="match status" value="1"/>
</dbReference>
<name>A0A4P8XXU6_9FIRM</name>
<dbReference type="OrthoDB" id="9806837at2"/>
<evidence type="ECO:0000256" key="1">
    <source>
        <dbReference type="ARBA" id="ARBA00022679"/>
    </source>
</evidence>
<evidence type="ECO:0000256" key="3">
    <source>
        <dbReference type="ARBA" id="ARBA00023229"/>
    </source>
</evidence>
<dbReference type="PANTHER" id="PTHR32125:SF4">
    <property type="entry name" value="2-C-METHYL-D-ERYTHRITOL 4-PHOSPHATE CYTIDYLYLTRANSFERASE, CHLOROPLASTIC"/>
    <property type="match status" value="1"/>
</dbReference>
<dbReference type="AlphaFoldDB" id="A0A4P8XXU6"/>
<feature type="site" description="Transition state stabilizer" evidence="4">
    <location>
        <position position="45"/>
    </location>
</feature>
<dbReference type="Pfam" id="PF01128">
    <property type="entry name" value="IspD"/>
    <property type="match status" value="1"/>
</dbReference>
<dbReference type="Proteomes" id="UP000301475">
    <property type="component" value="Chromosome"/>
</dbReference>
<comment type="function">
    <text evidence="4">Catalyzes the formation of 4-diphosphocytidyl-2-C-methyl-D-erythritol from CTP and 2-C-methyl-D-erythritol 4-phosphate (MEP).</text>
</comment>
<dbReference type="UniPathway" id="UPA00056">
    <property type="reaction ID" value="UER00093"/>
</dbReference>
<comment type="pathway">
    <text evidence="4">Isoprenoid biosynthesis; isopentenyl diphosphate biosynthesis via DXP pathway; isopentenyl diphosphate from 1-deoxy-D-xylulose 5-phosphate: step 2/6.</text>
</comment>
<dbReference type="EC" id="2.7.7.60" evidence="4"/>
<dbReference type="GO" id="GO:0050518">
    <property type="term" value="F:2-C-methyl-D-erythritol 4-phosphate cytidylyltransferase activity"/>
    <property type="evidence" value="ECO:0007669"/>
    <property type="project" value="UniProtKB-UniRule"/>
</dbReference>
<sequence length="249" mass="27683">MRLTKVLNKHFNPYEKEKMNKKEPYVSAVIVCAGNSTRMGLNKSKQFIDLLGNPAVYYTLLAFENSLSVKEVVIVCRECDKADFQNIVAKYGFTKVVAIVNGGETRSLSVKNGIDATSEKATHIAIHDGARCLITTNEIEKVILSALLTGASALGVKVKDTIKVVNDDETIKDTPDRSTLRAIQTPQVFDKDKYIKFLENAKNDAVDFTDDCKLFEYFGEKVTVVDGLYTNIKLTTQDDIILAESILKD</sequence>
<evidence type="ECO:0000256" key="2">
    <source>
        <dbReference type="ARBA" id="ARBA00022695"/>
    </source>
</evidence>
<evidence type="ECO:0000313" key="6">
    <source>
        <dbReference type="Proteomes" id="UP000301475"/>
    </source>
</evidence>
<evidence type="ECO:0000256" key="4">
    <source>
        <dbReference type="HAMAP-Rule" id="MF_00108"/>
    </source>
</evidence>
<dbReference type="KEGG" id="ruj:E5Z56_08170"/>
<keyword evidence="2 4" id="KW-0548">Nucleotidyltransferase</keyword>
<dbReference type="HAMAP" id="MF_00108">
    <property type="entry name" value="IspD"/>
    <property type="match status" value="1"/>
</dbReference>
<dbReference type="RefSeq" id="WP_138157368.1">
    <property type="nucleotide sequence ID" value="NZ_CP039381.1"/>
</dbReference>
<comment type="catalytic activity">
    <reaction evidence="4">
        <text>2-C-methyl-D-erythritol 4-phosphate + CTP + H(+) = 4-CDP-2-C-methyl-D-erythritol + diphosphate</text>
        <dbReference type="Rhea" id="RHEA:13429"/>
        <dbReference type="ChEBI" id="CHEBI:15378"/>
        <dbReference type="ChEBI" id="CHEBI:33019"/>
        <dbReference type="ChEBI" id="CHEBI:37563"/>
        <dbReference type="ChEBI" id="CHEBI:57823"/>
        <dbReference type="ChEBI" id="CHEBI:58262"/>
        <dbReference type="EC" id="2.7.7.60"/>
    </reaction>
</comment>
<accession>A0A4P8XXU6</accession>
<dbReference type="GO" id="GO:0019288">
    <property type="term" value="P:isopentenyl diphosphate biosynthetic process, methylerythritol 4-phosphate pathway"/>
    <property type="evidence" value="ECO:0007669"/>
    <property type="project" value="UniProtKB-UniRule"/>
</dbReference>
<dbReference type="CDD" id="cd02516">
    <property type="entry name" value="CDP-ME_synthetase"/>
    <property type="match status" value="1"/>
</dbReference>
<feature type="site" description="Positions MEP for the nucleophilic attack" evidence="4">
    <location>
        <position position="177"/>
    </location>
</feature>
<keyword evidence="6" id="KW-1185">Reference proteome</keyword>
<evidence type="ECO:0000313" key="5">
    <source>
        <dbReference type="EMBL" id="QCT07334.1"/>
    </source>
</evidence>
<dbReference type="PANTHER" id="PTHR32125">
    <property type="entry name" value="2-C-METHYL-D-ERYTHRITOL 4-PHOSPHATE CYTIDYLYLTRANSFERASE, CHLOROPLASTIC"/>
    <property type="match status" value="1"/>
</dbReference>
<proteinExistence type="inferred from homology"/>
<keyword evidence="3 4" id="KW-0414">Isoprene biosynthesis</keyword>
<dbReference type="InterPro" id="IPR034683">
    <property type="entry name" value="IspD/TarI"/>
</dbReference>
<reference evidence="5 6" key="1">
    <citation type="submission" date="2019-04" db="EMBL/GenBank/DDBJ databases">
        <authorList>
            <person name="Embree M."/>
            <person name="Gaffney J.R."/>
        </authorList>
    </citation>
    <scope>NUCLEOTIDE SEQUENCE [LARGE SCALE GENOMIC DNA]</scope>
    <source>
        <strain evidence="5 6">JE7A12</strain>
    </source>
</reference>
<dbReference type="Gene3D" id="3.90.550.10">
    <property type="entry name" value="Spore Coat Polysaccharide Biosynthesis Protein SpsA, Chain A"/>
    <property type="match status" value="1"/>
</dbReference>
<dbReference type="InterPro" id="IPR050088">
    <property type="entry name" value="IspD/TarI_cytidylyltransf_bact"/>
</dbReference>